<reference evidence="2 3" key="1">
    <citation type="submission" date="2016-11" db="EMBL/GenBank/DDBJ databases">
        <authorList>
            <person name="Jaros S."/>
            <person name="Januszkiewicz K."/>
            <person name="Wedrychowicz H."/>
        </authorList>
    </citation>
    <scope>NUCLEOTIDE SEQUENCE [LARGE SCALE GENOMIC DNA]</scope>
    <source>
        <strain evidence="2 3">DSM 8605</strain>
    </source>
</reference>
<sequence>MNGNTALNYGSLPNHKDEKHKELEEFKRKQLRKKLQQERLTKTKVVASFILTFTLGLSSVYRYSTINKLQKNIGDIKTEISRIDAENEDLKINLLQYKKVAFIEDYAINELEMVIPSSANRTFVNLEKNNFIDEQKDENSGGDKVLERIKSIFN</sequence>
<keyword evidence="3" id="KW-1185">Reference proteome</keyword>
<dbReference type="STRING" id="1121316.SAMN02745207_00948"/>
<feature type="region of interest" description="Disordered" evidence="1">
    <location>
        <begin position="1"/>
        <end position="20"/>
    </location>
</feature>
<gene>
    <name evidence="2" type="ORF">SAMN02745207_00948</name>
</gene>
<dbReference type="Proteomes" id="UP000184447">
    <property type="component" value="Unassembled WGS sequence"/>
</dbReference>
<dbReference type="AlphaFoldDB" id="A0A1M5SJP6"/>
<dbReference type="EMBL" id="FQXM01000004">
    <property type="protein sequence ID" value="SHH38133.1"/>
    <property type="molecule type" value="Genomic_DNA"/>
</dbReference>
<evidence type="ECO:0000256" key="1">
    <source>
        <dbReference type="SAM" id="MobiDB-lite"/>
    </source>
</evidence>
<protein>
    <recommendedName>
        <fullName evidence="4">Cell division protein FtsL</fullName>
    </recommendedName>
</protein>
<proteinExistence type="predicted"/>
<evidence type="ECO:0008006" key="4">
    <source>
        <dbReference type="Google" id="ProtNLM"/>
    </source>
</evidence>
<name>A0A1M5SJP6_9CLOT</name>
<accession>A0A1M5SJP6</accession>
<evidence type="ECO:0000313" key="2">
    <source>
        <dbReference type="EMBL" id="SHH38133.1"/>
    </source>
</evidence>
<evidence type="ECO:0000313" key="3">
    <source>
        <dbReference type="Proteomes" id="UP000184447"/>
    </source>
</evidence>
<organism evidence="2 3">
    <name type="scientific">Clostridium grantii DSM 8605</name>
    <dbReference type="NCBI Taxonomy" id="1121316"/>
    <lineage>
        <taxon>Bacteria</taxon>
        <taxon>Bacillati</taxon>
        <taxon>Bacillota</taxon>
        <taxon>Clostridia</taxon>
        <taxon>Eubacteriales</taxon>
        <taxon>Clostridiaceae</taxon>
        <taxon>Clostridium</taxon>
    </lineage>
</organism>